<name>A0AA96X0R0_LEPBY</name>
<dbReference type="CDD" id="cd00761">
    <property type="entry name" value="Glyco_tranf_GTA_type"/>
    <property type="match status" value="1"/>
</dbReference>
<reference evidence="1" key="2">
    <citation type="submission" date="2023-07" db="EMBL/GenBank/DDBJ databases">
        <authorList>
            <person name="Bai X.-H."/>
            <person name="Wang H.-H."/>
            <person name="Wang J."/>
            <person name="Ma M.-Y."/>
            <person name="Hu H.-H."/>
            <person name="Song Z.-L."/>
            <person name="Ma H.-G."/>
            <person name="Fan Y."/>
            <person name="Du C.-Y."/>
            <person name="Xu J.-C."/>
        </authorList>
    </citation>
    <scope>NUCLEOTIDE SEQUENCE</scope>
    <source>
        <strain evidence="1">CZ1</strain>
    </source>
</reference>
<gene>
    <name evidence="1" type="ORF">Q2T42_16160</name>
</gene>
<keyword evidence="1" id="KW-0328">Glycosyltransferase</keyword>
<dbReference type="EMBL" id="CP130144">
    <property type="protein sequence ID" value="WNZ43385.1"/>
    <property type="molecule type" value="Genomic_DNA"/>
</dbReference>
<dbReference type="Gene3D" id="3.90.550.10">
    <property type="entry name" value="Spore Coat Polysaccharide Biosynthesis Protein SpsA, Chain A"/>
    <property type="match status" value="1"/>
</dbReference>
<dbReference type="RefSeq" id="WP_190649219.1">
    <property type="nucleotide sequence ID" value="NZ_CP130144.1"/>
</dbReference>
<dbReference type="SUPFAM" id="SSF53448">
    <property type="entry name" value="Nucleotide-diphospho-sugar transferases"/>
    <property type="match status" value="1"/>
</dbReference>
<keyword evidence="1" id="KW-0808">Transferase</keyword>
<protein>
    <submittedName>
        <fullName evidence="1">Glycosyltransferase family A protein</fullName>
        <ecNumber evidence="1">2.4.-.-</ecNumber>
    </submittedName>
</protein>
<dbReference type="GO" id="GO:0016757">
    <property type="term" value="F:glycosyltransferase activity"/>
    <property type="evidence" value="ECO:0007669"/>
    <property type="project" value="UniProtKB-KW"/>
</dbReference>
<organism evidence="1">
    <name type="scientific">Leptolyngbya boryana CZ1</name>
    <dbReference type="NCBI Taxonomy" id="3060204"/>
    <lineage>
        <taxon>Bacteria</taxon>
        <taxon>Bacillati</taxon>
        <taxon>Cyanobacteriota</taxon>
        <taxon>Cyanophyceae</taxon>
        <taxon>Leptolyngbyales</taxon>
        <taxon>Leptolyngbyaceae</taxon>
        <taxon>Leptolyngbya group</taxon>
        <taxon>Leptolyngbya</taxon>
    </lineage>
</organism>
<reference evidence="1" key="1">
    <citation type="journal article" date="2023" name="Plants (Basel)">
        <title>Genomic Analysis of Leptolyngbya boryana CZ1 Reveals Efficient Carbon Fixation Modules.</title>
        <authorList>
            <person name="Bai X."/>
            <person name="Wang H."/>
            <person name="Cheng W."/>
            <person name="Wang J."/>
            <person name="Ma M."/>
            <person name="Hu H."/>
            <person name="Song Z."/>
            <person name="Ma H."/>
            <person name="Fan Y."/>
            <person name="Du C."/>
            <person name="Xu J."/>
        </authorList>
    </citation>
    <scope>NUCLEOTIDE SEQUENCE</scope>
    <source>
        <strain evidence="1">CZ1</strain>
    </source>
</reference>
<dbReference type="AlphaFoldDB" id="A0AA96X0R0"/>
<sequence>MSNITLQINLAPSDWLHACHILPHQLRQFAGQVDEVLLTLDLHRSIGRFSEGWEERLPKIEALIQECCQQYTHVRSLTVDYSPEAISAVSQAFFGDQLIPAKDFRGGPFYSYFYGLYSASHDYVFHIDSDLMFGGGSQTWIQEAIQFLQNHPNVLVCGPLPGAPSGSETLYSQSAHRFPYSSLAFQLDEMSTRYFLFDRARFRQQIGALPLPYAAPWGFIKAILEGNPPYRLPEDILSKMMAKQGLLRVEFLGQEQGMWSLHPPYRCADFYDRLPELIQRIETGNIPDEQRGYHDVNESLIDWSIAREALKQNRWWKRLAKRWQQSQLQISQAKQ</sequence>
<evidence type="ECO:0000313" key="1">
    <source>
        <dbReference type="EMBL" id="WNZ43385.1"/>
    </source>
</evidence>
<dbReference type="InterPro" id="IPR029044">
    <property type="entry name" value="Nucleotide-diphossugar_trans"/>
</dbReference>
<accession>A0AA96X0R0</accession>
<proteinExistence type="predicted"/>
<dbReference type="EC" id="2.4.-.-" evidence="1"/>